<keyword evidence="5" id="KW-1185">Reference proteome</keyword>
<dbReference type="InParanoid" id="A8QCS9"/>
<evidence type="ECO:0000313" key="4">
    <source>
        <dbReference type="EMBL" id="EDP41662.1"/>
    </source>
</evidence>
<dbReference type="KEGG" id="mgl:MGL_4043"/>
<dbReference type="Pfam" id="PF03542">
    <property type="entry name" value="Tuberin"/>
    <property type="match status" value="1"/>
</dbReference>
<dbReference type="GO" id="GO:0051056">
    <property type="term" value="P:regulation of small GTPase mediated signal transduction"/>
    <property type="evidence" value="ECO:0007669"/>
    <property type="project" value="InterPro"/>
</dbReference>
<feature type="compositionally biased region" description="Basic and acidic residues" evidence="2">
    <location>
        <begin position="960"/>
        <end position="972"/>
    </location>
</feature>
<accession>A8QCS9</accession>
<dbReference type="GO" id="GO:0032007">
    <property type="term" value="P:negative regulation of TOR signaling"/>
    <property type="evidence" value="ECO:0007669"/>
    <property type="project" value="TreeGrafter"/>
</dbReference>
<dbReference type="SUPFAM" id="SSF111347">
    <property type="entry name" value="Rap/Ran-GAP"/>
    <property type="match status" value="1"/>
</dbReference>
<sequence length="1760" mass="197933">MEPDPSPKASTSSKSGIGIPFLLSFRSRNTASEAGRSENESASSQSDMLSDIRGAIEQLLQPKLPVAEQRMRMQFLIECLMRDPAELEPLLDPPIATPLVSSLIVLCSRLLRETFAYELRVLSCELLTSTLRYADVSTQSVSSEVWKESSSATGWQAVMPSRALSMLDRAMLYRLIVNLHRREDWILPKIFEEPSQAFHTLSRQLAALQVLTRDGRDILAFKGIFNVMTKWLRYSWGALLMFRRHEMSGMYTLSEHCTYTLFDMFTSICKFNASRLEKEHMKQYLICLCELVLNPRIPTLARSKHSRHPSSSSSPSEATTTVAAASLAATSNSSTAIATTTATAMSSSSGYKYYGMEDVSTYFDTPSLYPIDGQPENERQTEKSGVYIGIQDSEFPFIKHEDITGFAKSLDSIICYTFVPPECLSECVHSLCRLIGLPIAQTEEQMLVSRLSLHSVDIQSDFRLVLNNLVCSHIVHLMFRHLYEILCTRRNGNRSVRVGALLFIHATMIWNVAQRMEQGGHVKTSPLISQALFESMIRGAISQSDDVLDLICLFLIEDYLPERQLCADASLFENVPVRVRQAPQPLCTLYDDAISTSWGILADLVPLMNRHLSRRRRGIKMMNMSSFVLHTLVGLLCSRLEQPLISLPIISNSFWGLAFLLPDHVLLSMIKANENQHIYLPSTPDWLDNLIQLCDTFYPKSGLDASGMHALMSRTSRLYAVKLVVDVYGFVQDLPLLRDPMIQHVVVPLASRAAQKETDIEIGVPIRRMVRHAMVTAVCTPTINGCKPFYDLLRCLVDNVFKANLTNAENLEKPQAMAQHSRQRSVGPHNVDDIRDARLRTTRATRSILDLITLFMQMAFGISDASTMAPELDTSTSEVQDRLRECSLAVFRELLRMIQANAPFSSVSEDSNSSSTRVPVSLRLMILRWILRLRADTQHRIYFQNHEEDFTKSLVQTLSRNEDPRDQQDRGRSGPHSSTLSHATSQPSVDETQESNAAPPEVPSSEFPEASWSSCIWQVSQIGVHGSRIAEHAEDNKSDTVPMLFPTSEYLEAMLNILQSESDWEVLSYIISHLPSQLNNKHLFCGVKATTKICELRDWLCPLLLENKPLPNLVLPGDLRRTDLTAVLYATLKVLMAYHCLFTRAQQDELVEAFAAGLSHSQTVAQPCVRALVVAGYELSKSFTRQLTNILVKLSTIMSSIQMSVHILELLAEVSSVQALYANFTEADYRRVFGIALQYIQFHESKAASDTREDLRSSPAKFALSQYVLLLAYNNISQWFMTLKLSERPKHASYITQGLMLANEGRESPSDQTIVCLDFLARFTYSNALPKPSRSILHRLLAQKNDVAPPSRGSTWLLGKGLISIRPLARSGTFEATVRRPSGTVAFVCRLENMVSDGRTAEERTADILAAALERWKSEGSINKPVIEAPNESESAEAAICMPDTPSDTALSKRTEDDRLQTSRMTDVEPIFMALQFSGYPDQSNETPPILLPDDPMTERLLRAMDLTPVYDFHKIGLVYVGYKQTTENEILSNTHGSMAYMLFLSRLGDLVPLLGQEDVYTGGLDRQSNEHGKYAYVWRDYSKQIVFHTSTLMPNHPEDPNRSHKKALIGNDWVHIVFNDSGLPYEFGTIPSQFNFVNIVISPHSTVREGVDYSVTDETYFHVTLQLRPGLPDFSPAGEGCLVSFATLPRFVRNLAMQSDIMSQIYLDTAESMVPFSNNRVTRLHLVERFRQQFMARNPETFASASEKSGYDFTELLIK</sequence>
<dbReference type="PROSITE" id="PS50085">
    <property type="entry name" value="RAPGAP"/>
    <property type="match status" value="1"/>
</dbReference>
<dbReference type="OrthoDB" id="19311at2759"/>
<dbReference type="GO" id="GO:0033596">
    <property type="term" value="C:TSC1-TSC2 complex"/>
    <property type="evidence" value="ECO:0007669"/>
    <property type="project" value="TreeGrafter"/>
</dbReference>
<dbReference type="PANTHER" id="PTHR10063">
    <property type="entry name" value="TUBERIN"/>
    <property type="match status" value="1"/>
</dbReference>
<dbReference type="Pfam" id="PF02145">
    <property type="entry name" value="Rap_GAP"/>
    <property type="match status" value="1"/>
</dbReference>
<evidence type="ECO:0000259" key="3">
    <source>
        <dbReference type="PROSITE" id="PS50085"/>
    </source>
</evidence>
<reference evidence="4 5" key="1">
    <citation type="journal article" date="2007" name="Proc. Natl. Acad. Sci. U.S.A.">
        <title>Dandruff-associated Malassezia genomes reveal convergent and divergent virulence traits shared with plant and human fungal pathogens.</title>
        <authorList>
            <person name="Xu J."/>
            <person name="Saunders C.W."/>
            <person name="Hu P."/>
            <person name="Grant R.A."/>
            <person name="Boekhout T."/>
            <person name="Kuramae E.E."/>
            <person name="Kronstad J.W."/>
            <person name="Deangelis Y.M."/>
            <person name="Reeder N.L."/>
            <person name="Johnstone K.R."/>
            <person name="Leland M."/>
            <person name="Fieno A.M."/>
            <person name="Begley W.M."/>
            <person name="Sun Y."/>
            <person name="Lacey M.P."/>
            <person name="Chaudhary T."/>
            <person name="Keough T."/>
            <person name="Chu L."/>
            <person name="Sears R."/>
            <person name="Yuan B."/>
            <person name="Dawson T.L.Jr."/>
        </authorList>
    </citation>
    <scope>NUCLEOTIDE SEQUENCE [LARGE SCALE GENOMIC DNA]</scope>
    <source>
        <strain evidence="5">ATCC MYA-4612 / CBS 7966</strain>
    </source>
</reference>
<evidence type="ECO:0000313" key="5">
    <source>
        <dbReference type="Proteomes" id="UP000008837"/>
    </source>
</evidence>
<dbReference type="GO" id="GO:0005634">
    <property type="term" value="C:nucleus"/>
    <property type="evidence" value="ECO:0007669"/>
    <property type="project" value="InterPro"/>
</dbReference>
<gene>
    <name evidence="4" type="ORF">MGL_4043</name>
</gene>
<dbReference type="GO" id="GO:0005096">
    <property type="term" value="F:GTPase activator activity"/>
    <property type="evidence" value="ECO:0007669"/>
    <property type="project" value="UniProtKB-KW"/>
</dbReference>
<comment type="caution">
    <text evidence="4">The sequence shown here is derived from an EMBL/GenBank/DDBJ whole genome shotgun (WGS) entry which is preliminary data.</text>
</comment>
<feature type="compositionally biased region" description="Polar residues" evidence="2">
    <location>
        <begin position="975"/>
        <end position="996"/>
    </location>
</feature>
<dbReference type="PANTHER" id="PTHR10063:SF0">
    <property type="entry name" value="TUBERIN"/>
    <property type="match status" value="1"/>
</dbReference>
<dbReference type="STRING" id="425265.A8QCS9"/>
<organism evidence="4 5">
    <name type="scientific">Malassezia globosa (strain ATCC MYA-4612 / CBS 7966)</name>
    <name type="common">Dandruff-associated fungus</name>
    <dbReference type="NCBI Taxonomy" id="425265"/>
    <lineage>
        <taxon>Eukaryota</taxon>
        <taxon>Fungi</taxon>
        <taxon>Dikarya</taxon>
        <taxon>Basidiomycota</taxon>
        <taxon>Ustilaginomycotina</taxon>
        <taxon>Malasseziomycetes</taxon>
        <taxon>Malasseziales</taxon>
        <taxon>Malasseziaceae</taxon>
        <taxon>Malassezia</taxon>
    </lineage>
</organism>
<dbReference type="EMBL" id="AAYY01000018">
    <property type="protein sequence ID" value="EDP41662.1"/>
    <property type="molecule type" value="Genomic_DNA"/>
</dbReference>
<dbReference type="RefSeq" id="XP_001728876.1">
    <property type="nucleotide sequence ID" value="XM_001728824.1"/>
</dbReference>
<evidence type="ECO:0000256" key="2">
    <source>
        <dbReference type="SAM" id="MobiDB-lite"/>
    </source>
</evidence>
<feature type="region of interest" description="Disordered" evidence="2">
    <location>
        <begin position="958"/>
        <end position="1007"/>
    </location>
</feature>
<dbReference type="InterPro" id="IPR024584">
    <property type="entry name" value="Tuberin_N"/>
</dbReference>
<keyword evidence="1" id="KW-0343">GTPase activation</keyword>
<dbReference type="InterPro" id="IPR027107">
    <property type="entry name" value="Tuberin/Ral-act_asu"/>
</dbReference>
<protein>
    <recommendedName>
        <fullName evidence="3">Rap-GAP domain-containing protein</fullName>
    </recommendedName>
</protein>
<dbReference type="InterPro" id="IPR018515">
    <property type="entry name" value="Tuberin-type_domain"/>
</dbReference>
<evidence type="ECO:0000256" key="1">
    <source>
        <dbReference type="ARBA" id="ARBA00022468"/>
    </source>
</evidence>
<feature type="domain" description="Rap-GAP" evidence="3">
    <location>
        <begin position="1502"/>
        <end position="1739"/>
    </location>
</feature>
<dbReference type="GeneID" id="5853182"/>
<dbReference type="OMA" id="FNRMAFS"/>
<dbReference type="InterPro" id="IPR000331">
    <property type="entry name" value="Rap/Ran_GAP_dom"/>
</dbReference>
<dbReference type="Proteomes" id="UP000008837">
    <property type="component" value="Unassembled WGS sequence"/>
</dbReference>
<name>A8QCS9_MALGO</name>
<dbReference type="Pfam" id="PF11864">
    <property type="entry name" value="DUF3384"/>
    <property type="match status" value="1"/>
</dbReference>
<dbReference type="Gene3D" id="3.40.50.11210">
    <property type="entry name" value="Rap/Ran-GAP"/>
    <property type="match status" value="1"/>
</dbReference>
<proteinExistence type="predicted"/>
<dbReference type="VEuPathDB" id="FungiDB:MGL_4043"/>
<dbReference type="FunFam" id="3.40.50.11210:FF:000007">
    <property type="entry name" value="Tuberous sclerosis 2"/>
    <property type="match status" value="1"/>
</dbReference>
<dbReference type="InterPro" id="IPR035974">
    <property type="entry name" value="Rap/Ran-GAP_sf"/>
</dbReference>